<dbReference type="Proteomes" id="UP000321464">
    <property type="component" value="Unassembled WGS sequence"/>
</dbReference>
<feature type="chain" id="PRO_5021858925" evidence="1">
    <location>
        <begin position="27"/>
        <end position="158"/>
    </location>
</feature>
<evidence type="ECO:0000313" key="2">
    <source>
        <dbReference type="EMBL" id="GEN98467.1"/>
    </source>
</evidence>
<evidence type="ECO:0000256" key="1">
    <source>
        <dbReference type="SAM" id="SignalP"/>
    </source>
</evidence>
<gene>
    <name evidence="2" type="ORF">NSE01_03000</name>
</gene>
<proteinExistence type="predicted"/>
<protein>
    <submittedName>
        <fullName evidence="2">Uncharacterized protein</fullName>
    </submittedName>
</protein>
<name>A0A512AFI7_9SPHN</name>
<feature type="signal peptide" evidence="1">
    <location>
        <begin position="1"/>
        <end position="26"/>
    </location>
</feature>
<accession>A0A512AFI7</accession>
<comment type="caution">
    <text evidence="2">The sequence shown here is derived from an EMBL/GenBank/DDBJ whole genome shotgun (WGS) entry which is preliminary data.</text>
</comment>
<dbReference type="EMBL" id="BJYR01000002">
    <property type="protein sequence ID" value="GEN98467.1"/>
    <property type="molecule type" value="Genomic_DNA"/>
</dbReference>
<keyword evidence="1" id="KW-0732">Signal</keyword>
<dbReference type="RefSeq" id="WP_246134976.1">
    <property type="nucleotide sequence ID" value="NZ_BJYR01000002.1"/>
</dbReference>
<dbReference type="AlphaFoldDB" id="A0A512AFI7"/>
<sequence length="158" mass="16900">MVKAVFPAMVIAGATSAALLPASAHAAGGVHFASDVFVERFQPAPGGRTARILERADQLRPGDRVIFVVNWSGRKDGGFTVTNPLPRTIAFAGGADGEQEVSVDGGRTWGSLEELSVRDAYGHMRQAHAEDVTHLRWRIPTPQALAGTGQMTWRGVVR</sequence>
<reference evidence="2 3" key="1">
    <citation type="submission" date="2019-07" db="EMBL/GenBank/DDBJ databases">
        <title>Whole genome shotgun sequence of Novosphingobium sediminis NBRC 106119.</title>
        <authorList>
            <person name="Hosoyama A."/>
            <person name="Uohara A."/>
            <person name="Ohji S."/>
            <person name="Ichikawa N."/>
        </authorList>
    </citation>
    <scope>NUCLEOTIDE SEQUENCE [LARGE SCALE GENOMIC DNA]</scope>
    <source>
        <strain evidence="2 3">NBRC 106119</strain>
    </source>
</reference>
<evidence type="ECO:0000313" key="3">
    <source>
        <dbReference type="Proteomes" id="UP000321464"/>
    </source>
</evidence>
<keyword evidence="3" id="KW-1185">Reference proteome</keyword>
<organism evidence="2 3">
    <name type="scientific">Novosphingobium sediminis</name>
    <dbReference type="NCBI Taxonomy" id="707214"/>
    <lineage>
        <taxon>Bacteria</taxon>
        <taxon>Pseudomonadati</taxon>
        <taxon>Pseudomonadota</taxon>
        <taxon>Alphaproteobacteria</taxon>
        <taxon>Sphingomonadales</taxon>
        <taxon>Sphingomonadaceae</taxon>
        <taxon>Novosphingobium</taxon>
    </lineage>
</organism>